<evidence type="ECO:0000313" key="1">
    <source>
        <dbReference type="EMBL" id="PKY60955.1"/>
    </source>
</evidence>
<gene>
    <name evidence="1" type="ORF">RhiirA4_485318</name>
</gene>
<keyword evidence="2" id="KW-1185">Reference proteome</keyword>
<evidence type="ECO:0000313" key="2">
    <source>
        <dbReference type="Proteomes" id="UP000234323"/>
    </source>
</evidence>
<accession>A0A2I1HPZ0</accession>
<dbReference type="VEuPathDB" id="FungiDB:FUN_008155"/>
<name>A0A2I1HPZ0_9GLOM</name>
<protein>
    <submittedName>
        <fullName evidence="1">Uncharacterized protein</fullName>
    </submittedName>
</protein>
<organism evidence="1 2">
    <name type="scientific">Rhizophagus irregularis</name>
    <dbReference type="NCBI Taxonomy" id="588596"/>
    <lineage>
        <taxon>Eukaryota</taxon>
        <taxon>Fungi</taxon>
        <taxon>Fungi incertae sedis</taxon>
        <taxon>Mucoromycota</taxon>
        <taxon>Glomeromycotina</taxon>
        <taxon>Glomeromycetes</taxon>
        <taxon>Glomerales</taxon>
        <taxon>Glomeraceae</taxon>
        <taxon>Rhizophagus</taxon>
    </lineage>
</organism>
<dbReference type="VEuPathDB" id="FungiDB:FUN_001316"/>
<comment type="caution">
    <text evidence="1">The sequence shown here is derived from an EMBL/GenBank/DDBJ whole genome shotgun (WGS) entry which is preliminary data.</text>
</comment>
<dbReference type="VEuPathDB" id="FungiDB:RhiirA1_476377"/>
<sequence>MSSVLIPPRNYQIGVCFICQLCMYCGINLSFDNCNCKKNVKPTKNNRSKVVYFRNIVYKPEQAHEKTKNTLLHCNQTYGYKLNMELSHNLTLCSACNSQINRDVKAVGKEQKNIPLSTGDTSFPQSQIEFRLRLSIKKNKQAFPSVIVSFTLEDPNFVNFRNKLEIYICEQVGLVYQKEYNLAYKLSTESGAGTLLDNEEIFSEFIKDYQTMILGNKKAMVIVTLKELSKKHSRKENGEFAFFEFWTMVPLRPVKAYREKWIDKDIRKKLTDKQMSYIFNVLIIPKVEYRSQLIVLTKEECNKLIAPFRILFKHKVGLAKTAPNAIVHMKGGYDLKNFVDNQLQAKITNFMLQIDDQNELGMVTKIRLLNLQEMLLLEDNPLMMLTSDDIIAFKKILKKQLFNSFILENIKLLKEHNFGLIDKSKNDNMKIMGGNILLKDVITKSLYYRNFLSLKKLNIIFFDQMLTLDGKNMLTFKELFYKQFIKQRLGYQNLIRNSWRELEEEVIENININRKIKKDIFEKLTKKYATNLKGEDLRPIMAAPNAKKFVGTIKEEQ</sequence>
<dbReference type="VEuPathDB" id="FungiDB:RhiirFUN_005460"/>
<proteinExistence type="predicted"/>
<reference evidence="1 2" key="1">
    <citation type="submission" date="2015-10" db="EMBL/GenBank/DDBJ databases">
        <title>Genome analyses suggest a sexual origin of heterokaryosis in a supposedly ancient asexual fungus.</title>
        <authorList>
            <person name="Ropars J."/>
            <person name="Sedzielewska K."/>
            <person name="Noel J."/>
            <person name="Charron P."/>
            <person name="Farinelli L."/>
            <person name="Marton T."/>
            <person name="Kruger M."/>
            <person name="Pelin A."/>
            <person name="Brachmann A."/>
            <person name="Corradi N."/>
        </authorList>
    </citation>
    <scope>NUCLEOTIDE SEQUENCE [LARGE SCALE GENOMIC DNA]</scope>
    <source>
        <strain evidence="1 2">A4</strain>
    </source>
</reference>
<dbReference type="EMBL" id="LLXI01004791">
    <property type="protein sequence ID" value="PKY60955.1"/>
    <property type="molecule type" value="Genomic_DNA"/>
</dbReference>
<dbReference type="VEuPathDB" id="FungiDB:RhiirA1_522360"/>
<dbReference type="AlphaFoldDB" id="A0A2I1HPZ0"/>
<dbReference type="Proteomes" id="UP000234323">
    <property type="component" value="Unassembled WGS sequence"/>
</dbReference>